<feature type="non-terminal residue" evidence="1">
    <location>
        <position position="63"/>
    </location>
</feature>
<protein>
    <submittedName>
        <fullName evidence="1">Uncharacterized protein</fullName>
    </submittedName>
</protein>
<proteinExistence type="predicted"/>
<dbReference type="STRING" id="580166.AUP43_16420"/>
<sequence>MMFPRPQLSFPEHLQQEARETASHWLTHGNGRHDPVFRYAESGLQARRFLRTGQYLAVVAPFD</sequence>
<gene>
    <name evidence="1" type="ORF">AUP43_16420</name>
</gene>
<dbReference type="AlphaFoldDB" id="A0A154WFW7"/>
<reference evidence="1 2" key="1">
    <citation type="submission" date="2015-12" db="EMBL/GenBank/DDBJ databases">
        <title>Genome sequence of Oceanibaculum pacificum MCCC 1A02656.</title>
        <authorList>
            <person name="Lu L."/>
            <person name="Lai Q."/>
            <person name="Shao Z."/>
            <person name="Qian P."/>
        </authorList>
    </citation>
    <scope>NUCLEOTIDE SEQUENCE [LARGE SCALE GENOMIC DNA]</scope>
    <source>
        <strain evidence="1 2">MCCC 1A02656</strain>
    </source>
</reference>
<dbReference type="Proteomes" id="UP000076400">
    <property type="component" value="Unassembled WGS sequence"/>
</dbReference>
<dbReference type="EMBL" id="LPXN01000025">
    <property type="protein sequence ID" value="KZD12417.1"/>
    <property type="molecule type" value="Genomic_DNA"/>
</dbReference>
<accession>A0A154WFW7</accession>
<keyword evidence="2" id="KW-1185">Reference proteome</keyword>
<evidence type="ECO:0000313" key="1">
    <source>
        <dbReference type="EMBL" id="KZD12417.1"/>
    </source>
</evidence>
<name>A0A154WFW7_9PROT</name>
<comment type="caution">
    <text evidence="1">The sequence shown here is derived from an EMBL/GenBank/DDBJ whole genome shotgun (WGS) entry which is preliminary data.</text>
</comment>
<organism evidence="1 2">
    <name type="scientific">Oceanibaculum pacificum</name>
    <dbReference type="NCBI Taxonomy" id="580166"/>
    <lineage>
        <taxon>Bacteria</taxon>
        <taxon>Pseudomonadati</taxon>
        <taxon>Pseudomonadota</taxon>
        <taxon>Alphaproteobacteria</taxon>
        <taxon>Rhodospirillales</taxon>
        <taxon>Oceanibaculaceae</taxon>
        <taxon>Oceanibaculum</taxon>
    </lineage>
</organism>
<evidence type="ECO:0000313" key="2">
    <source>
        <dbReference type="Proteomes" id="UP000076400"/>
    </source>
</evidence>